<evidence type="ECO:0000313" key="2">
    <source>
        <dbReference type="EMBL" id="KAF9676315.1"/>
    </source>
</evidence>
<protein>
    <submittedName>
        <fullName evidence="2">Uncharacterized protein</fullName>
    </submittedName>
</protein>
<dbReference type="EMBL" id="JADGMS010000009">
    <property type="protein sequence ID" value="KAF9676315.1"/>
    <property type="molecule type" value="Genomic_DNA"/>
</dbReference>
<dbReference type="Proteomes" id="UP000657918">
    <property type="component" value="Unassembled WGS sequence"/>
</dbReference>
<organism evidence="2 3">
    <name type="scientific">Salix dunnii</name>
    <dbReference type="NCBI Taxonomy" id="1413687"/>
    <lineage>
        <taxon>Eukaryota</taxon>
        <taxon>Viridiplantae</taxon>
        <taxon>Streptophyta</taxon>
        <taxon>Embryophyta</taxon>
        <taxon>Tracheophyta</taxon>
        <taxon>Spermatophyta</taxon>
        <taxon>Magnoliopsida</taxon>
        <taxon>eudicotyledons</taxon>
        <taxon>Gunneridae</taxon>
        <taxon>Pentapetalae</taxon>
        <taxon>rosids</taxon>
        <taxon>fabids</taxon>
        <taxon>Malpighiales</taxon>
        <taxon>Salicaceae</taxon>
        <taxon>Saliceae</taxon>
        <taxon>Salix</taxon>
    </lineage>
</organism>
<dbReference type="AlphaFoldDB" id="A0A835JYQ2"/>
<comment type="caution">
    <text evidence="2">The sequence shown here is derived from an EMBL/GenBank/DDBJ whole genome shotgun (WGS) entry which is preliminary data.</text>
</comment>
<keyword evidence="3" id="KW-1185">Reference proteome</keyword>
<accession>A0A835JYQ2</accession>
<sequence length="122" mass="14160">MLLWCGSCTRRRPAARQEDSVSCSICGKVLNTMSWHTRFDTRNQRFKRIRGRRRHVQINDNESCVTNQEISVNIDDALSSTAEKPVVVKVKDRDDDLSSTAEKPVFEEEDSLADSWQERRRC</sequence>
<evidence type="ECO:0000256" key="1">
    <source>
        <dbReference type="SAM" id="MobiDB-lite"/>
    </source>
</evidence>
<reference evidence="2 3" key="1">
    <citation type="submission" date="2020-10" db="EMBL/GenBank/DDBJ databases">
        <title>Plant Genome Project.</title>
        <authorList>
            <person name="Zhang R.-G."/>
        </authorList>
    </citation>
    <scope>NUCLEOTIDE SEQUENCE [LARGE SCALE GENOMIC DNA]</scope>
    <source>
        <strain evidence="2">FAFU-HL-1</strain>
        <tissue evidence="2">Leaf</tissue>
    </source>
</reference>
<evidence type="ECO:0000313" key="3">
    <source>
        <dbReference type="Proteomes" id="UP000657918"/>
    </source>
</evidence>
<feature type="region of interest" description="Disordered" evidence="1">
    <location>
        <begin position="92"/>
        <end position="122"/>
    </location>
</feature>
<proteinExistence type="predicted"/>
<gene>
    <name evidence="2" type="ORF">SADUNF_Sadunf09G0126000</name>
</gene>
<dbReference type="OrthoDB" id="841050at2759"/>
<name>A0A835JYQ2_9ROSI</name>